<evidence type="ECO:0000313" key="4">
    <source>
        <dbReference type="Proteomes" id="UP000092871"/>
    </source>
</evidence>
<name>A0A1C3JR54_9GAMM</name>
<protein>
    <submittedName>
        <fullName evidence="1">Uncharacterized protein</fullName>
    </submittedName>
</protein>
<evidence type="ECO:0000313" key="2">
    <source>
        <dbReference type="EMBL" id="SBT19931.1"/>
    </source>
</evidence>
<sequence length="294" mass="34437">MFAYYICTGYMGQTAYLWIGESEFEAIRNAQKALFSISELEEKYNLIISAYADLEKEIHSTNIEYVLQGDALFDQNHFSARERLNLKIMSLLTSIRLFQDRAPSWLSAISDESKEAFCVKRSEIFDQNIDYQFIEKFRNYAQHYQTPIDDIRYKGEWINERETLRYTVKIQSLKEKLSRAKKIFSASFLKKIDDDIDLLKLIRSYISHLSVLIKFSRAGLSEHYLNSTQVFQSYINEYKASFGNPIGLKGCKYSVAEQINVEEINISERLLHYIETARSIRDVTPQLKRIEISI</sequence>
<dbReference type="Proteomes" id="UP000092840">
    <property type="component" value="Unassembled WGS sequence"/>
</dbReference>
<dbReference type="EMBL" id="FLRA01000012">
    <property type="protein sequence ID" value="SBT17605.1"/>
    <property type="molecule type" value="Genomic_DNA"/>
</dbReference>
<dbReference type="Proteomes" id="UP000092871">
    <property type="component" value="Unassembled WGS sequence"/>
</dbReference>
<proteinExistence type="predicted"/>
<keyword evidence="3" id="KW-1185">Reference proteome</keyword>
<organism evidence="1 4">
    <name type="scientific">Marinomonas gallaica</name>
    <dbReference type="NCBI Taxonomy" id="1806667"/>
    <lineage>
        <taxon>Bacteria</taxon>
        <taxon>Pseudomonadati</taxon>
        <taxon>Pseudomonadota</taxon>
        <taxon>Gammaproteobacteria</taxon>
        <taxon>Oceanospirillales</taxon>
        <taxon>Oceanospirillaceae</taxon>
        <taxon>Marinomonas</taxon>
    </lineage>
</organism>
<reference evidence="2 3" key="1">
    <citation type="submission" date="2016-06" db="EMBL/GenBank/DDBJ databases">
        <authorList>
            <person name="Rodrigo-Torres L."/>
            <person name="Arahal D.R."/>
        </authorList>
    </citation>
    <scope>NUCLEOTIDE SEQUENCE [LARGE SCALE GENOMIC DNA]</scope>
    <source>
        <strain evidence="2 3">CECT 5116</strain>
    </source>
</reference>
<dbReference type="AlphaFoldDB" id="A0A1C3JR54"/>
<gene>
    <name evidence="1" type="ORF">MGA5115_01721</name>
    <name evidence="2" type="ORF">MGA5116_00514</name>
</gene>
<reference evidence="1 4" key="2">
    <citation type="submission" date="2016-06" db="EMBL/GenBank/DDBJ databases">
        <authorList>
            <person name="Kjaerup R.B."/>
            <person name="Dalgaard T.S."/>
            <person name="Juul-Madsen H.R."/>
        </authorList>
    </citation>
    <scope>NUCLEOTIDE SEQUENCE [LARGE SCALE GENOMIC DNA]</scope>
    <source>
        <strain evidence="1 4">CECT 5115</strain>
    </source>
</reference>
<accession>A0A1C3JR54</accession>
<dbReference type="EMBL" id="FLRB01000005">
    <property type="protein sequence ID" value="SBT19931.1"/>
    <property type="molecule type" value="Genomic_DNA"/>
</dbReference>
<evidence type="ECO:0000313" key="3">
    <source>
        <dbReference type="Proteomes" id="UP000092840"/>
    </source>
</evidence>
<evidence type="ECO:0000313" key="1">
    <source>
        <dbReference type="EMBL" id="SBT17605.1"/>
    </source>
</evidence>